<dbReference type="Pfam" id="PF05168">
    <property type="entry name" value="HEPN"/>
    <property type="match status" value="1"/>
</dbReference>
<dbReference type="EMBL" id="MHPU01000016">
    <property type="protein sequence ID" value="OGZ88838.1"/>
    <property type="molecule type" value="Genomic_DNA"/>
</dbReference>
<dbReference type="Gene3D" id="1.20.120.330">
    <property type="entry name" value="Nucleotidyltransferases domain 2"/>
    <property type="match status" value="1"/>
</dbReference>
<sequence>MQNNKEIVLEWIKRADNDELNIVSILKHKDGEPSLTCFLSQQMAEKYLKALLIFYENNYPRIHSLIKLLTLISKYSPDILKEIEEEIILIEPYYIETRYSEDILAESFSWEMAEKAYESAKRIKNLVLEKLK</sequence>
<accession>A0A1G2JRG2</accession>
<evidence type="ECO:0000259" key="1">
    <source>
        <dbReference type="PROSITE" id="PS50910"/>
    </source>
</evidence>
<name>A0A1G2JRG2_9BACT</name>
<dbReference type="SUPFAM" id="SSF81593">
    <property type="entry name" value="Nucleotidyltransferase substrate binding subunit/domain"/>
    <property type="match status" value="1"/>
</dbReference>
<dbReference type="InterPro" id="IPR007842">
    <property type="entry name" value="HEPN_dom"/>
</dbReference>
<dbReference type="Proteomes" id="UP000178935">
    <property type="component" value="Unassembled WGS sequence"/>
</dbReference>
<dbReference type="AlphaFoldDB" id="A0A1G2JRG2"/>
<dbReference type="PROSITE" id="PS50910">
    <property type="entry name" value="HEPN"/>
    <property type="match status" value="1"/>
</dbReference>
<proteinExistence type="predicted"/>
<dbReference type="SMART" id="SM00748">
    <property type="entry name" value="HEPN"/>
    <property type="match status" value="1"/>
</dbReference>
<reference evidence="2 3" key="1">
    <citation type="journal article" date="2016" name="Nat. Commun.">
        <title>Thousands of microbial genomes shed light on interconnected biogeochemical processes in an aquifer system.</title>
        <authorList>
            <person name="Anantharaman K."/>
            <person name="Brown C.T."/>
            <person name="Hug L.A."/>
            <person name="Sharon I."/>
            <person name="Castelle C.J."/>
            <person name="Probst A.J."/>
            <person name="Thomas B.C."/>
            <person name="Singh A."/>
            <person name="Wilkins M.J."/>
            <person name="Karaoz U."/>
            <person name="Brodie E.L."/>
            <person name="Williams K.H."/>
            <person name="Hubbard S.S."/>
            <person name="Banfield J.F."/>
        </authorList>
    </citation>
    <scope>NUCLEOTIDE SEQUENCE [LARGE SCALE GENOMIC DNA]</scope>
</reference>
<feature type="domain" description="HEPN" evidence="1">
    <location>
        <begin position="14"/>
        <end position="123"/>
    </location>
</feature>
<gene>
    <name evidence="2" type="ORF">A2561_05115</name>
</gene>
<organism evidence="2 3">
    <name type="scientific">Candidatus Staskawiczbacteria bacterium RIFOXYD1_FULL_32_13</name>
    <dbReference type="NCBI Taxonomy" id="1802234"/>
    <lineage>
        <taxon>Bacteria</taxon>
        <taxon>Candidatus Staskawicziibacteriota</taxon>
    </lineage>
</organism>
<protein>
    <recommendedName>
        <fullName evidence="1">HEPN domain-containing protein</fullName>
    </recommendedName>
</protein>
<evidence type="ECO:0000313" key="3">
    <source>
        <dbReference type="Proteomes" id="UP000178935"/>
    </source>
</evidence>
<comment type="caution">
    <text evidence="2">The sequence shown here is derived from an EMBL/GenBank/DDBJ whole genome shotgun (WGS) entry which is preliminary data.</text>
</comment>
<evidence type="ECO:0000313" key="2">
    <source>
        <dbReference type="EMBL" id="OGZ88838.1"/>
    </source>
</evidence>